<sequence length="154" mass="16859">MSFKKIGEVAFILNSKFAVLKTTESLILGSEVLVYNEINLPAEQQTSGLTSAAVPKGKLKVVMMQDEHVYLASVITRKDMSDSYENQSLSRALTLYHSIFGKEDDELLSSDSDLASYSAVLDTTKALNVTISHLVQPGDAITFIQPVRIETSVT</sequence>
<name>A0A3M0Z3Q7_9BACT</name>
<reference evidence="1 2" key="1">
    <citation type="submission" date="2018-10" db="EMBL/GenBank/DDBJ databases">
        <title>Thermophilic Lithotrophy and Phototrophy in an Intertidal, Iron-rich, Geothermal Spring.</title>
        <authorList>
            <person name="Ward L.M."/>
            <person name="Idei A."/>
            <person name="Nakagawa M."/>
            <person name="Ueno Y."/>
            <person name="Fischer W."/>
            <person name="Mcglynn S.E."/>
        </authorList>
    </citation>
    <scope>NUCLEOTIDE SEQUENCE [LARGE SCALE GENOMIC DNA]</scope>
    <source>
        <strain evidence="1">J137</strain>
    </source>
</reference>
<dbReference type="AlphaFoldDB" id="A0A3M0Z3Q7"/>
<evidence type="ECO:0000313" key="1">
    <source>
        <dbReference type="EMBL" id="RMD76748.1"/>
    </source>
</evidence>
<comment type="caution">
    <text evidence="1">The sequence shown here is derived from an EMBL/GenBank/DDBJ whole genome shotgun (WGS) entry which is preliminary data.</text>
</comment>
<proteinExistence type="predicted"/>
<accession>A0A3M0Z3Q7</accession>
<gene>
    <name evidence="1" type="ORF">D6810_03070</name>
</gene>
<protein>
    <submittedName>
        <fullName evidence="1">Uncharacterized protein</fullName>
    </submittedName>
</protein>
<dbReference type="Proteomes" id="UP000269410">
    <property type="component" value="Unassembled WGS sequence"/>
</dbReference>
<evidence type="ECO:0000313" key="2">
    <source>
        <dbReference type="Proteomes" id="UP000269410"/>
    </source>
</evidence>
<dbReference type="EMBL" id="RFKV01000101">
    <property type="protein sequence ID" value="RMD76748.1"/>
    <property type="molecule type" value="Genomic_DNA"/>
</dbReference>
<organism evidence="1 2">
    <name type="scientific">Candidatus Dojkabacteria bacterium</name>
    <dbReference type="NCBI Taxonomy" id="2099670"/>
    <lineage>
        <taxon>Bacteria</taxon>
        <taxon>Candidatus Dojkabacteria</taxon>
    </lineage>
</organism>